<dbReference type="RefSeq" id="WP_161482726.1">
    <property type="nucleotide sequence ID" value="NZ_WXEW01000009.1"/>
</dbReference>
<reference evidence="3 4" key="1">
    <citation type="submission" date="2020-01" db="EMBL/GenBank/DDBJ databases">
        <title>Herbidospora sp. NEAU-GS84 nov., a novel actinomycete isolated from soil.</title>
        <authorList>
            <person name="Han L."/>
        </authorList>
    </citation>
    <scope>NUCLEOTIDE SEQUENCE [LARGE SCALE GENOMIC DNA]</scope>
    <source>
        <strain evidence="3 4">NEAU-GS84</strain>
    </source>
</reference>
<sequence>MYPSTQLWPVRGLAKATVVFLVANLLAETLAAVAHYQRITLIDAAFDVALDDLSDLEDIDFEAIADNELLVMLADLGVNATFVLAGIMFVVWLYRVRDNAEQMSTLPQRRATPWLFFGWFVPIVSFWFPKQIVDDIWRASDPRGRRPGVLMMIWWILWLVTVFLGNASARVAYSDEENAMAIRVGSLLDVATYPLVVVCGVLAVVIVRRISALQEAGAALPAEAPADV</sequence>
<dbReference type="Pfam" id="PF14219">
    <property type="entry name" value="DUF4328"/>
    <property type="match status" value="1"/>
</dbReference>
<proteinExistence type="predicted"/>
<keyword evidence="1" id="KW-0472">Membrane</keyword>
<keyword evidence="4" id="KW-1185">Reference proteome</keyword>
<feature type="transmembrane region" description="Helical" evidence="1">
    <location>
        <begin position="12"/>
        <end position="33"/>
    </location>
</feature>
<dbReference type="InterPro" id="IPR025565">
    <property type="entry name" value="DUF4328"/>
</dbReference>
<keyword evidence="1" id="KW-0812">Transmembrane</keyword>
<keyword evidence="1" id="KW-1133">Transmembrane helix</keyword>
<comment type="caution">
    <text evidence="3">The sequence shown here is derived from an EMBL/GenBank/DDBJ whole genome shotgun (WGS) entry which is preliminary data.</text>
</comment>
<feature type="transmembrane region" description="Helical" evidence="1">
    <location>
        <begin position="149"/>
        <end position="167"/>
    </location>
</feature>
<name>A0A7C9J766_9ACTN</name>
<dbReference type="AlphaFoldDB" id="A0A7C9J766"/>
<evidence type="ECO:0000256" key="1">
    <source>
        <dbReference type="SAM" id="Phobius"/>
    </source>
</evidence>
<evidence type="ECO:0000259" key="2">
    <source>
        <dbReference type="Pfam" id="PF14219"/>
    </source>
</evidence>
<evidence type="ECO:0000313" key="3">
    <source>
        <dbReference type="EMBL" id="NAS25680.1"/>
    </source>
</evidence>
<feature type="transmembrane region" description="Helical" evidence="1">
    <location>
        <begin position="187"/>
        <end position="207"/>
    </location>
</feature>
<gene>
    <name evidence="3" type="ORF">GT755_28840</name>
</gene>
<dbReference type="Proteomes" id="UP000479526">
    <property type="component" value="Unassembled WGS sequence"/>
</dbReference>
<dbReference type="EMBL" id="WXEW01000009">
    <property type="protein sequence ID" value="NAS25680.1"/>
    <property type="molecule type" value="Genomic_DNA"/>
</dbReference>
<evidence type="ECO:0000313" key="4">
    <source>
        <dbReference type="Proteomes" id="UP000479526"/>
    </source>
</evidence>
<organism evidence="3 4">
    <name type="scientific">Herbidospora solisilvae</name>
    <dbReference type="NCBI Taxonomy" id="2696284"/>
    <lineage>
        <taxon>Bacteria</taxon>
        <taxon>Bacillati</taxon>
        <taxon>Actinomycetota</taxon>
        <taxon>Actinomycetes</taxon>
        <taxon>Streptosporangiales</taxon>
        <taxon>Streptosporangiaceae</taxon>
        <taxon>Herbidospora</taxon>
    </lineage>
</organism>
<feature type="transmembrane region" description="Helical" evidence="1">
    <location>
        <begin position="69"/>
        <end position="91"/>
    </location>
</feature>
<accession>A0A7C9J766</accession>
<feature type="domain" description="DUF4328" evidence="2">
    <location>
        <begin position="58"/>
        <end position="211"/>
    </location>
</feature>
<feature type="transmembrane region" description="Helical" evidence="1">
    <location>
        <begin position="111"/>
        <end position="128"/>
    </location>
</feature>
<protein>
    <submittedName>
        <fullName evidence="3">DUF4328 domain-containing protein</fullName>
    </submittedName>
</protein>